<dbReference type="Gene3D" id="3.40.250.10">
    <property type="entry name" value="Rhodanese-like domain"/>
    <property type="match status" value="1"/>
</dbReference>
<protein>
    <submittedName>
        <fullName evidence="3">Phage shock protein E</fullName>
    </submittedName>
</protein>
<keyword evidence="4" id="KW-1185">Reference proteome</keyword>
<dbReference type="STRING" id="990268.JCM19235_2940"/>
<dbReference type="Pfam" id="PF00581">
    <property type="entry name" value="Rhodanese"/>
    <property type="match status" value="1"/>
</dbReference>
<dbReference type="PANTHER" id="PTHR43031:SF1">
    <property type="entry name" value="PYRIDINE NUCLEOTIDE-DISULPHIDE OXIDOREDUCTASE"/>
    <property type="match status" value="1"/>
</dbReference>
<reference evidence="3 4" key="1">
    <citation type="submission" date="2014-09" db="EMBL/GenBank/DDBJ databases">
        <title>Vibrio maritimus JCM 19235. (C45) whole genome shotgun sequence.</title>
        <authorList>
            <person name="Sawabe T."/>
            <person name="Meirelles P."/>
            <person name="Nakanishi M."/>
            <person name="Sayaka M."/>
            <person name="Hattori M."/>
            <person name="Ohkuma M."/>
        </authorList>
    </citation>
    <scope>NUCLEOTIDE SEQUENCE [LARGE SCALE GENOMIC DNA]</scope>
    <source>
        <strain evidence="4">JCM19235</strain>
    </source>
</reference>
<reference evidence="3 4" key="2">
    <citation type="submission" date="2014-09" db="EMBL/GenBank/DDBJ databases">
        <authorList>
            <consortium name="NBRP consortium"/>
            <person name="Sawabe T."/>
            <person name="Meirelles P."/>
            <person name="Nakanishi M."/>
            <person name="Sayaka M."/>
            <person name="Hattori M."/>
            <person name="Ohkuma M."/>
        </authorList>
    </citation>
    <scope>NUCLEOTIDE SEQUENCE [LARGE SCALE GENOMIC DNA]</scope>
    <source>
        <strain evidence="4">JCM19235</strain>
    </source>
</reference>
<dbReference type="SUPFAM" id="SSF52821">
    <property type="entry name" value="Rhodanese/Cell cycle control phosphatase"/>
    <property type="match status" value="1"/>
</dbReference>
<dbReference type="InterPro" id="IPR001763">
    <property type="entry name" value="Rhodanese-like_dom"/>
</dbReference>
<dbReference type="OrthoDB" id="9814704at2"/>
<accession>A0A090S3D0</accession>
<sequence length="116" mass="12948">MKTMINCFLLCLVFVFSSAQASERAQQGWQWIEQGAMVIDVRTPAEFSEGHLDQAVNYPLSELDKYIGNLDKSQPIVLYCRSGNRSSQALQYLSSKGFTALHNAGGLNEMKIESPQ</sequence>
<dbReference type="CDD" id="cd00158">
    <property type="entry name" value="RHOD"/>
    <property type="match status" value="1"/>
</dbReference>
<dbReference type="FunFam" id="3.40.250.10:FF:000049">
    <property type="entry name" value="Phage shock protein E"/>
    <property type="match status" value="1"/>
</dbReference>
<proteinExistence type="predicted"/>
<dbReference type="PROSITE" id="PS50206">
    <property type="entry name" value="RHODANESE_3"/>
    <property type="match status" value="1"/>
</dbReference>
<feature type="domain" description="Rhodanese" evidence="2">
    <location>
        <begin position="32"/>
        <end position="115"/>
    </location>
</feature>
<feature type="chain" id="PRO_5001863465" evidence="1">
    <location>
        <begin position="22"/>
        <end position="116"/>
    </location>
</feature>
<evidence type="ECO:0000256" key="1">
    <source>
        <dbReference type="SAM" id="SignalP"/>
    </source>
</evidence>
<keyword evidence="1" id="KW-0732">Signal</keyword>
<dbReference type="Proteomes" id="UP000029228">
    <property type="component" value="Unassembled WGS sequence"/>
</dbReference>
<organism evidence="3 4">
    <name type="scientific">Vibrio maritimus</name>
    <dbReference type="NCBI Taxonomy" id="990268"/>
    <lineage>
        <taxon>Bacteria</taxon>
        <taxon>Pseudomonadati</taxon>
        <taxon>Pseudomonadota</taxon>
        <taxon>Gammaproteobacteria</taxon>
        <taxon>Vibrionales</taxon>
        <taxon>Vibrionaceae</taxon>
        <taxon>Vibrio</taxon>
    </lineage>
</organism>
<evidence type="ECO:0000313" key="3">
    <source>
        <dbReference type="EMBL" id="GAL22245.1"/>
    </source>
</evidence>
<dbReference type="InterPro" id="IPR050229">
    <property type="entry name" value="GlpE_sulfurtransferase"/>
</dbReference>
<feature type="signal peptide" evidence="1">
    <location>
        <begin position="1"/>
        <end position="21"/>
    </location>
</feature>
<dbReference type="EMBL" id="BBMR01000012">
    <property type="protein sequence ID" value="GAL22245.1"/>
    <property type="molecule type" value="Genomic_DNA"/>
</dbReference>
<evidence type="ECO:0000259" key="2">
    <source>
        <dbReference type="PROSITE" id="PS50206"/>
    </source>
</evidence>
<evidence type="ECO:0000313" key="4">
    <source>
        <dbReference type="Proteomes" id="UP000029228"/>
    </source>
</evidence>
<dbReference type="AlphaFoldDB" id="A0A090S3D0"/>
<dbReference type="SMART" id="SM00450">
    <property type="entry name" value="RHOD"/>
    <property type="match status" value="1"/>
</dbReference>
<dbReference type="PANTHER" id="PTHR43031">
    <property type="entry name" value="FAD-DEPENDENT OXIDOREDUCTASE"/>
    <property type="match status" value="1"/>
</dbReference>
<name>A0A090S3D0_9VIBR</name>
<comment type="caution">
    <text evidence="3">The sequence shown here is derived from an EMBL/GenBank/DDBJ whole genome shotgun (WGS) entry which is preliminary data.</text>
</comment>
<gene>
    <name evidence="3" type="ORF">JCM19235_2940</name>
</gene>
<dbReference type="InterPro" id="IPR036873">
    <property type="entry name" value="Rhodanese-like_dom_sf"/>
</dbReference>